<evidence type="ECO:0000256" key="1">
    <source>
        <dbReference type="SAM" id="MobiDB-lite"/>
    </source>
</evidence>
<gene>
    <name evidence="2" type="ORF">BBK15_09930</name>
</gene>
<feature type="compositionally biased region" description="Basic and acidic residues" evidence="1">
    <location>
        <begin position="62"/>
        <end position="71"/>
    </location>
</feature>
<feature type="region of interest" description="Disordered" evidence="1">
    <location>
        <begin position="1"/>
        <end position="44"/>
    </location>
</feature>
<evidence type="ECO:0000313" key="3">
    <source>
        <dbReference type="Proteomes" id="UP000175684"/>
    </source>
</evidence>
<feature type="region of interest" description="Disordered" evidence="1">
    <location>
        <begin position="52"/>
        <end position="71"/>
    </location>
</feature>
<dbReference type="EMBL" id="MAXD01000016">
    <property type="protein sequence ID" value="OFA33620.1"/>
    <property type="molecule type" value="Genomic_DNA"/>
</dbReference>
<dbReference type="AlphaFoldDB" id="A0A1E7XXW9"/>
<feature type="compositionally biased region" description="Basic and acidic residues" evidence="1">
    <location>
        <begin position="1"/>
        <end position="11"/>
    </location>
</feature>
<proteinExistence type="predicted"/>
<reference evidence="2 3" key="1">
    <citation type="submission" date="2016-07" db="EMBL/GenBank/DDBJ databases">
        <title>Draft Genome Sequence of Bifidobacterium adolescentis strain Km 4.</title>
        <authorList>
            <person name="Danilenko V.N."/>
        </authorList>
    </citation>
    <scope>NUCLEOTIDE SEQUENCE [LARGE SCALE GENOMIC DNA]</scope>
    <source>
        <strain evidence="2 3">Km 4</strain>
    </source>
</reference>
<name>A0A1E7XXW9_BIFAD</name>
<dbReference type="RefSeq" id="WP_070123066.1">
    <property type="nucleotide sequence ID" value="NZ_MAXD01000016.1"/>
</dbReference>
<comment type="caution">
    <text evidence="2">The sequence shown here is derived from an EMBL/GenBank/DDBJ whole genome shotgun (WGS) entry which is preliminary data.</text>
</comment>
<sequence>MAIDSKGDNHQPKGTPNAGGSASKAGAGDDDDLHEDSFHGMYRPRCMPGNWLGGGFAPPTKDGFEADRMAP</sequence>
<dbReference type="Proteomes" id="UP000175684">
    <property type="component" value="Unassembled WGS sequence"/>
</dbReference>
<evidence type="ECO:0000313" key="2">
    <source>
        <dbReference type="EMBL" id="OFA33620.1"/>
    </source>
</evidence>
<accession>A0A1E7XXW9</accession>
<organism evidence="2 3">
    <name type="scientific">Bifidobacterium adolescentis</name>
    <dbReference type="NCBI Taxonomy" id="1680"/>
    <lineage>
        <taxon>Bacteria</taxon>
        <taxon>Bacillati</taxon>
        <taxon>Actinomycetota</taxon>
        <taxon>Actinomycetes</taxon>
        <taxon>Bifidobacteriales</taxon>
        <taxon>Bifidobacteriaceae</taxon>
        <taxon>Bifidobacterium</taxon>
    </lineage>
</organism>
<protein>
    <submittedName>
        <fullName evidence="2">Uncharacterized protein</fullName>
    </submittedName>
</protein>